<dbReference type="AlphaFoldDB" id="A0A9P4K7E9"/>
<feature type="transmembrane region" description="Helical" evidence="5">
    <location>
        <begin position="47"/>
        <end position="66"/>
    </location>
</feature>
<protein>
    <submittedName>
        <fullName evidence="6">Amino acid transporter</fullName>
    </submittedName>
</protein>
<feature type="transmembrane region" description="Helical" evidence="5">
    <location>
        <begin position="78"/>
        <end position="101"/>
    </location>
</feature>
<evidence type="ECO:0000256" key="3">
    <source>
        <dbReference type="ARBA" id="ARBA00022989"/>
    </source>
</evidence>
<dbReference type="Pfam" id="PF13520">
    <property type="entry name" value="AA_permease_2"/>
    <property type="match status" value="1"/>
</dbReference>
<dbReference type="GO" id="GO:0015179">
    <property type="term" value="F:L-amino acid transmembrane transporter activity"/>
    <property type="evidence" value="ECO:0007669"/>
    <property type="project" value="TreeGrafter"/>
</dbReference>
<gene>
    <name evidence="6" type="ORF">CC78DRAFT_568494</name>
</gene>
<evidence type="ECO:0000313" key="6">
    <source>
        <dbReference type="EMBL" id="KAF2264189.1"/>
    </source>
</evidence>
<organism evidence="6 7">
    <name type="scientific">Lojkania enalia</name>
    <dbReference type="NCBI Taxonomy" id="147567"/>
    <lineage>
        <taxon>Eukaryota</taxon>
        <taxon>Fungi</taxon>
        <taxon>Dikarya</taxon>
        <taxon>Ascomycota</taxon>
        <taxon>Pezizomycotina</taxon>
        <taxon>Dothideomycetes</taxon>
        <taxon>Pleosporomycetidae</taxon>
        <taxon>Pleosporales</taxon>
        <taxon>Pleosporales incertae sedis</taxon>
        <taxon>Lojkania</taxon>
    </lineage>
</organism>
<evidence type="ECO:0000256" key="4">
    <source>
        <dbReference type="ARBA" id="ARBA00023136"/>
    </source>
</evidence>
<reference evidence="7" key="1">
    <citation type="journal article" date="2020" name="Stud. Mycol.">
        <title>101 Dothideomycetes genomes: A test case for predicting lifestyles and emergence of pathogens.</title>
        <authorList>
            <person name="Haridas S."/>
            <person name="Albert R."/>
            <person name="Binder M."/>
            <person name="Bloem J."/>
            <person name="LaButti K."/>
            <person name="Salamov A."/>
            <person name="Andreopoulos B."/>
            <person name="Baker S."/>
            <person name="Barry K."/>
            <person name="Bills G."/>
            <person name="Bluhm B."/>
            <person name="Cannon C."/>
            <person name="Castanera R."/>
            <person name="Culley D."/>
            <person name="Daum C."/>
            <person name="Ezra D."/>
            <person name="Gonzalez J."/>
            <person name="Henrissat B."/>
            <person name="Kuo A."/>
            <person name="Liang C."/>
            <person name="Lipzen A."/>
            <person name="Lutzoni F."/>
            <person name="Magnuson J."/>
            <person name="Mondo S."/>
            <person name="Nolan M."/>
            <person name="Ohm R."/>
            <person name="Pangilinan J."/>
            <person name="Park H.-J."/>
            <person name="Ramirez L."/>
            <person name="Alfaro M."/>
            <person name="Sun H."/>
            <person name="Tritt A."/>
            <person name="Yoshinaga Y."/>
            <person name="Zwiers L.-H."/>
            <person name="Turgeon B."/>
            <person name="Goodwin S."/>
            <person name="Spatafora J."/>
            <person name="Crous P."/>
            <person name="Grigoriev I."/>
        </authorList>
    </citation>
    <scope>NUCLEOTIDE SEQUENCE [LARGE SCALE GENOMIC DNA]</scope>
    <source>
        <strain evidence="7">CBS 304.66</strain>
    </source>
</reference>
<dbReference type="InterPro" id="IPR050598">
    <property type="entry name" value="AminoAcid_Transporter"/>
</dbReference>
<feature type="transmembrane region" description="Helical" evidence="5">
    <location>
        <begin position="293"/>
        <end position="314"/>
    </location>
</feature>
<dbReference type="OrthoDB" id="5982228at2759"/>
<evidence type="ECO:0000256" key="5">
    <source>
        <dbReference type="SAM" id="Phobius"/>
    </source>
</evidence>
<feature type="transmembrane region" description="Helical" evidence="5">
    <location>
        <begin position="415"/>
        <end position="435"/>
    </location>
</feature>
<feature type="transmembrane region" description="Helical" evidence="5">
    <location>
        <begin position="211"/>
        <end position="232"/>
    </location>
</feature>
<sequence>MAAKDVEYDISSQTANDGLDLPEEERMYLEALRSKDKVATRTTRHPLGTFSVIAFILQRVIGTGIFRSPWTAIHGTQSVGITLIFWFCGALAITATTLMYIEFGLTLPRHMIDGHMTSVFRNGGDLNYIGYLIKRPRFFVLCIYGISFIILASNAANSLSFGDHLTHSFGIENSTTRDNVARGLAMISVTLACVIHAFTRRGGIIFNNILAVTKVLILLTFPIMAICALAGVSDTNYAKINMDPAYSFQDSHSDLYGYSNSFISVLYAYNGISQANFILSEIKQPRRTFPKAICTAAGLIISLYLLVNISYMIVVSRYQQLQSLDSSGVALQFLVNMLGEKHGPKVLTGFTAVSNLGNIIGMTFTASRVKQEIAKEGILPFAKFFGENRSPFRRRRFSASADIAQGKDEYEPTPVGALFLHWLFAMILILATWAAEPGTAYRILVNVFTYVIEVFFGFILGVGLLCLHIFTNWNKKSPLPRWLGISTACVVTIMNGFPLITVWFPPSDNVPEHVKEIIPNTPWYLTGLVSWMLLACGVIYWLGFRYILPRIGARKGKEFVVEREPVFRTQNGERVQWHEIVLHSWVVKREPERRSTYVFNTV</sequence>
<feature type="transmembrane region" description="Helical" evidence="5">
    <location>
        <begin position="346"/>
        <end position="366"/>
    </location>
</feature>
<feature type="transmembrane region" description="Helical" evidence="5">
    <location>
        <begin position="255"/>
        <end position="272"/>
    </location>
</feature>
<dbReference type="PIRSF" id="PIRSF006060">
    <property type="entry name" value="AA_transporter"/>
    <property type="match status" value="1"/>
</dbReference>
<comment type="subcellular location">
    <subcellularLocation>
        <location evidence="1">Membrane</location>
        <topology evidence="1">Multi-pass membrane protein</topology>
    </subcellularLocation>
</comment>
<feature type="transmembrane region" description="Helical" evidence="5">
    <location>
        <begin position="447"/>
        <end position="470"/>
    </location>
</feature>
<dbReference type="Proteomes" id="UP000800093">
    <property type="component" value="Unassembled WGS sequence"/>
</dbReference>
<keyword evidence="2 5" id="KW-0812">Transmembrane</keyword>
<proteinExistence type="predicted"/>
<keyword evidence="7" id="KW-1185">Reference proteome</keyword>
<keyword evidence="4 5" id="KW-0472">Membrane</keyword>
<feature type="transmembrane region" description="Helical" evidence="5">
    <location>
        <begin position="524"/>
        <end position="548"/>
    </location>
</feature>
<dbReference type="GO" id="GO:0016020">
    <property type="term" value="C:membrane"/>
    <property type="evidence" value="ECO:0007669"/>
    <property type="project" value="UniProtKB-SubCell"/>
</dbReference>
<dbReference type="InterPro" id="IPR002293">
    <property type="entry name" value="AA/rel_permease1"/>
</dbReference>
<dbReference type="Gene3D" id="1.20.1740.10">
    <property type="entry name" value="Amino acid/polyamine transporter I"/>
    <property type="match status" value="1"/>
</dbReference>
<accession>A0A9P4K7E9</accession>
<feature type="transmembrane region" description="Helical" evidence="5">
    <location>
        <begin position="138"/>
        <end position="160"/>
    </location>
</feature>
<comment type="caution">
    <text evidence="6">The sequence shown here is derived from an EMBL/GenBank/DDBJ whole genome shotgun (WGS) entry which is preliminary data.</text>
</comment>
<feature type="transmembrane region" description="Helical" evidence="5">
    <location>
        <begin position="180"/>
        <end position="199"/>
    </location>
</feature>
<dbReference type="PANTHER" id="PTHR11785">
    <property type="entry name" value="AMINO ACID TRANSPORTER"/>
    <property type="match status" value="1"/>
</dbReference>
<dbReference type="EMBL" id="ML986618">
    <property type="protein sequence ID" value="KAF2264189.1"/>
    <property type="molecule type" value="Genomic_DNA"/>
</dbReference>
<dbReference type="PANTHER" id="PTHR11785:SF382">
    <property type="entry name" value="LOW-AFFINITY METHIONINE PERMEASE"/>
    <property type="match status" value="1"/>
</dbReference>
<keyword evidence="3 5" id="KW-1133">Transmembrane helix</keyword>
<evidence type="ECO:0000256" key="1">
    <source>
        <dbReference type="ARBA" id="ARBA00004141"/>
    </source>
</evidence>
<evidence type="ECO:0000313" key="7">
    <source>
        <dbReference type="Proteomes" id="UP000800093"/>
    </source>
</evidence>
<name>A0A9P4K7E9_9PLEO</name>
<feature type="transmembrane region" description="Helical" evidence="5">
    <location>
        <begin position="482"/>
        <end position="504"/>
    </location>
</feature>
<evidence type="ECO:0000256" key="2">
    <source>
        <dbReference type="ARBA" id="ARBA00022692"/>
    </source>
</evidence>